<reference evidence="3 4" key="1">
    <citation type="submission" date="2016-05" db="EMBL/GenBank/DDBJ databases">
        <title>Niabella ginsenosidivorans BS26 whole genome sequencing.</title>
        <authorList>
            <person name="Im W.T."/>
            <person name="Siddiqi M.Z."/>
        </authorList>
    </citation>
    <scope>NUCLEOTIDE SEQUENCE [LARGE SCALE GENOMIC DNA]</scope>
    <source>
        <strain evidence="3 4">BS26</strain>
    </source>
</reference>
<dbReference type="PANTHER" id="PTHR46268:SF6">
    <property type="entry name" value="UNIVERSAL STRESS PROTEIN UP12"/>
    <property type="match status" value="1"/>
</dbReference>
<dbReference type="InterPro" id="IPR014729">
    <property type="entry name" value="Rossmann-like_a/b/a_fold"/>
</dbReference>
<protein>
    <recommendedName>
        <fullName evidence="2">UspA domain-containing protein</fullName>
    </recommendedName>
</protein>
<dbReference type="SUPFAM" id="SSF52402">
    <property type="entry name" value="Adenine nucleotide alpha hydrolases-like"/>
    <property type="match status" value="2"/>
</dbReference>
<dbReference type="RefSeq" id="WP_067755750.1">
    <property type="nucleotide sequence ID" value="NZ_CP015772.1"/>
</dbReference>
<comment type="similarity">
    <text evidence="1">Belongs to the universal stress protein A family.</text>
</comment>
<dbReference type="PANTHER" id="PTHR46268">
    <property type="entry name" value="STRESS RESPONSE PROTEIN NHAX"/>
    <property type="match status" value="1"/>
</dbReference>
<proteinExistence type="inferred from homology"/>
<evidence type="ECO:0000313" key="4">
    <source>
        <dbReference type="Proteomes" id="UP000077667"/>
    </source>
</evidence>
<organism evidence="3 4">
    <name type="scientific">Niabella ginsenosidivorans</name>
    <dbReference type="NCBI Taxonomy" id="1176587"/>
    <lineage>
        <taxon>Bacteria</taxon>
        <taxon>Pseudomonadati</taxon>
        <taxon>Bacteroidota</taxon>
        <taxon>Chitinophagia</taxon>
        <taxon>Chitinophagales</taxon>
        <taxon>Chitinophagaceae</taxon>
        <taxon>Niabella</taxon>
    </lineage>
</organism>
<accession>A0A1A9I304</accession>
<dbReference type="CDD" id="cd00293">
    <property type="entry name" value="USP-like"/>
    <property type="match status" value="1"/>
</dbReference>
<name>A0A1A9I304_9BACT</name>
<dbReference type="InterPro" id="IPR006016">
    <property type="entry name" value="UspA"/>
</dbReference>
<sequence length="276" mass="31081">MQSILVLTDFSDNAFLAAEYAGMLSRKWNSKRMVLYHAYHPLPAIANELVTVVVNEDQRPEILHNMEKWQESVQQLAGPGTTVRSLLDDADLEEGIRRIGNNEKTDLVVMGITGKTGWEKLLVGSNTIRVMETCPYPLLIVPPETKISLPETVLLTTDLKDVKEKTALPLLEKFLTGMQGRLLVLNVAKKESDAIDLRKEISALHTLLDQYHPEYHYIDHPDAAEGINSFATDHAAGLMITLHRQQSALTELLQKSISRKLAWHTRIPLLVFPVQF</sequence>
<evidence type="ECO:0000256" key="1">
    <source>
        <dbReference type="ARBA" id="ARBA00008791"/>
    </source>
</evidence>
<dbReference type="Gene3D" id="3.40.50.620">
    <property type="entry name" value="HUPs"/>
    <property type="match status" value="2"/>
</dbReference>
<dbReference type="PRINTS" id="PR01438">
    <property type="entry name" value="UNVRSLSTRESS"/>
</dbReference>
<gene>
    <name evidence="3" type="ORF">A8C56_11020</name>
</gene>
<dbReference type="OrthoDB" id="9788959at2"/>
<dbReference type="Pfam" id="PF00582">
    <property type="entry name" value="Usp"/>
    <property type="match status" value="1"/>
</dbReference>
<dbReference type="KEGG" id="nia:A8C56_11020"/>
<evidence type="ECO:0000313" key="3">
    <source>
        <dbReference type="EMBL" id="ANH81439.1"/>
    </source>
</evidence>
<dbReference type="EMBL" id="CP015772">
    <property type="protein sequence ID" value="ANH81439.1"/>
    <property type="molecule type" value="Genomic_DNA"/>
</dbReference>
<evidence type="ECO:0000259" key="2">
    <source>
        <dbReference type="Pfam" id="PF00582"/>
    </source>
</evidence>
<dbReference type="Proteomes" id="UP000077667">
    <property type="component" value="Chromosome"/>
</dbReference>
<dbReference type="InterPro" id="IPR006015">
    <property type="entry name" value="Universal_stress_UspA"/>
</dbReference>
<feature type="domain" description="UspA" evidence="2">
    <location>
        <begin position="2"/>
        <end position="142"/>
    </location>
</feature>
<dbReference type="AlphaFoldDB" id="A0A1A9I304"/>
<keyword evidence="4" id="KW-1185">Reference proteome</keyword>